<evidence type="ECO:0000313" key="1">
    <source>
        <dbReference type="EMBL" id="EAV44541.1"/>
    </source>
</evidence>
<evidence type="ECO:0000313" key="2">
    <source>
        <dbReference type="Proteomes" id="UP000004848"/>
    </source>
</evidence>
<dbReference type="RefSeq" id="WP_006933404.1">
    <property type="nucleotide sequence ID" value="NZ_AAUW01000005.1"/>
</dbReference>
<sequence length="58" mass="6222">MTGSLAGILRSSFCYSPMMTALNDLLQSSHEFGRQTKPEDPTGKHKPGQLLELAGVCA</sequence>
<proteinExistence type="predicted"/>
<comment type="caution">
    <text evidence="1">The sequence shown here is derived from an EMBL/GenBank/DDBJ whole genome shotgun (WGS) entry which is preliminary data.</text>
</comment>
<organism evidence="1 2">
    <name type="scientific">Roseibium aggregatum (strain ATCC 25650 / DSM 13394 / JCM 20685 / NBRC 16684 / NCIMB 2208 / IAM 12614 / B1)</name>
    <name type="common">Stappia aggregata</name>
    <dbReference type="NCBI Taxonomy" id="384765"/>
    <lineage>
        <taxon>Bacteria</taxon>
        <taxon>Pseudomonadati</taxon>
        <taxon>Pseudomonadota</taxon>
        <taxon>Alphaproteobacteria</taxon>
        <taxon>Hyphomicrobiales</taxon>
        <taxon>Stappiaceae</taxon>
        <taxon>Roseibium</taxon>
    </lineage>
</organism>
<reference evidence="1 2" key="1">
    <citation type="submission" date="2006-05" db="EMBL/GenBank/DDBJ databases">
        <authorList>
            <person name="King G."/>
            <person name="Ferriera S."/>
            <person name="Johnson J."/>
            <person name="Kravitz S."/>
            <person name="Beeson K."/>
            <person name="Sutton G."/>
            <person name="Rogers Y.-H."/>
            <person name="Friedman R."/>
            <person name="Frazier M."/>
            <person name="Venter J.C."/>
        </authorList>
    </citation>
    <scope>NUCLEOTIDE SEQUENCE [LARGE SCALE GENOMIC DNA]</scope>
    <source>
        <strain evidence="2">ATCC 25650 / DSM 13394 / JCM 20685 / NBRC 16684 / NCIMB 2208 / IAM 12614 / B1</strain>
    </source>
</reference>
<dbReference type="AlphaFoldDB" id="A0NQW0"/>
<dbReference type="EMBL" id="AAUW01000005">
    <property type="protein sequence ID" value="EAV44541.1"/>
    <property type="molecule type" value="Genomic_DNA"/>
</dbReference>
<dbReference type="GeneID" id="68850389"/>
<name>A0NQW0_ROSAI</name>
<gene>
    <name evidence="1" type="ORF">SIAM614_06673</name>
</gene>
<dbReference type="Proteomes" id="UP000004848">
    <property type="component" value="Unassembled WGS sequence"/>
</dbReference>
<protein>
    <submittedName>
        <fullName evidence="1">Uncharacterized protein</fullName>
    </submittedName>
</protein>
<accession>A0NQW0</accession>